<evidence type="ECO:0000313" key="12">
    <source>
        <dbReference type="EMBL" id="GJE98268.1"/>
    </source>
</evidence>
<feature type="transmembrane region" description="Helical" evidence="10">
    <location>
        <begin position="520"/>
        <end position="539"/>
    </location>
</feature>
<feature type="transmembrane region" description="Helical" evidence="10">
    <location>
        <begin position="216"/>
        <end position="240"/>
    </location>
</feature>
<gene>
    <name evidence="12" type="ORF">PsYK624_144940</name>
</gene>
<keyword evidence="9 10" id="KW-0472">Membrane</keyword>
<evidence type="ECO:0000313" key="13">
    <source>
        <dbReference type="Proteomes" id="UP000703269"/>
    </source>
</evidence>
<evidence type="ECO:0000256" key="10">
    <source>
        <dbReference type="RuleBase" id="RU363110"/>
    </source>
</evidence>
<feature type="transmembrane region" description="Helical" evidence="10">
    <location>
        <begin position="489"/>
        <end position="508"/>
    </location>
</feature>
<feature type="transmembrane region" description="Helical" evidence="10">
    <location>
        <begin position="52"/>
        <end position="72"/>
    </location>
</feature>
<evidence type="ECO:0000256" key="4">
    <source>
        <dbReference type="ARBA" id="ARBA00022676"/>
    </source>
</evidence>
<feature type="compositionally biased region" description="Polar residues" evidence="11">
    <location>
        <begin position="617"/>
        <end position="627"/>
    </location>
</feature>
<feature type="transmembrane region" description="Helical" evidence="10">
    <location>
        <begin position="246"/>
        <end position="265"/>
    </location>
</feature>
<keyword evidence="7 10" id="KW-0256">Endoplasmic reticulum</keyword>
<comment type="similarity">
    <text evidence="3 10">Belongs to the ALG6/ALG8 glucosyltransferase family.</text>
</comment>
<dbReference type="Pfam" id="PF03155">
    <property type="entry name" value="Alg6_Alg8"/>
    <property type="match status" value="1"/>
</dbReference>
<evidence type="ECO:0000256" key="9">
    <source>
        <dbReference type="ARBA" id="ARBA00023136"/>
    </source>
</evidence>
<feature type="transmembrane region" description="Helical" evidence="10">
    <location>
        <begin position="152"/>
        <end position="174"/>
    </location>
</feature>
<dbReference type="InterPro" id="IPR004856">
    <property type="entry name" value="Glyco_trans_ALG6/ALG8"/>
</dbReference>
<feature type="transmembrane region" description="Helical" evidence="10">
    <location>
        <begin position="389"/>
        <end position="411"/>
    </location>
</feature>
<evidence type="ECO:0000256" key="2">
    <source>
        <dbReference type="ARBA" id="ARBA00004922"/>
    </source>
</evidence>
<comment type="caution">
    <text evidence="12">The sequence shown here is derived from an EMBL/GenBank/DDBJ whole genome shotgun (WGS) entry which is preliminary data.</text>
</comment>
<evidence type="ECO:0000256" key="5">
    <source>
        <dbReference type="ARBA" id="ARBA00022679"/>
    </source>
</evidence>
<keyword evidence="6 10" id="KW-0812">Transmembrane</keyword>
<keyword evidence="4 10" id="KW-0328">Glycosyltransferase</keyword>
<feature type="transmembrane region" description="Helical" evidence="10">
    <location>
        <begin position="120"/>
        <end position="140"/>
    </location>
</feature>
<evidence type="ECO:0000256" key="8">
    <source>
        <dbReference type="ARBA" id="ARBA00022989"/>
    </source>
</evidence>
<feature type="transmembrane region" description="Helical" evidence="10">
    <location>
        <begin position="186"/>
        <end position="204"/>
    </location>
</feature>
<dbReference type="PANTHER" id="PTHR12413:SF1">
    <property type="entry name" value="DOLICHYL PYROPHOSPHATE MAN9GLCNAC2 ALPHA-1,3-GLUCOSYLTRANSFERASE"/>
    <property type="match status" value="1"/>
</dbReference>
<dbReference type="GO" id="GO:0042281">
    <property type="term" value="F:dolichyl pyrophosphate Man9GlcNAc2 alpha-1,3-glucosyltransferase activity"/>
    <property type="evidence" value="ECO:0007669"/>
    <property type="project" value="TreeGrafter"/>
</dbReference>
<proteinExistence type="inferred from homology"/>
<feature type="region of interest" description="Disordered" evidence="11">
    <location>
        <begin position="12"/>
        <end position="32"/>
    </location>
</feature>
<reference evidence="12 13" key="1">
    <citation type="submission" date="2021-08" db="EMBL/GenBank/DDBJ databases">
        <title>Draft Genome Sequence of Phanerochaete sordida strain YK-624.</title>
        <authorList>
            <person name="Mori T."/>
            <person name="Dohra H."/>
            <person name="Suzuki T."/>
            <person name="Kawagishi H."/>
            <person name="Hirai H."/>
        </authorList>
    </citation>
    <scope>NUCLEOTIDE SEQUENCE [LARGE SCALE GENOMIC DNA]</scope>
    <source>
        <strain evidence="12 13">YK-624</strain>
    </source>
</reference>
<evidence type="ECO:0000256" key="6">
    <source>
        <dbReference type="ARBA" id="ARBA00022692"/>
    </source>
</evidence>
<name>A0A9P3GM06_9APHY</name>
<feature type="transmembrane region" description="Helical" evidence="10">
    <location>
        <begin position="341"/>
        <end position="368"/>
    </location>
</feature>
<feature type="region of interest" description="Disordered" evidence="11">
    <location>
        <begin position="604"/>
        <end position="627"/>
    </location>
</feature>
<dbReference type="GO" id="GO:0005789">
    <property type="term" value="C:endoplasmic reticulum membrane"/>
    <property type="evidence" value="ECO:0007669"/>
    <property type="project" value="UniProtKB-SubCell"/>
</dbReference>
<dbReference type="OrthoDB" id="5589195at2759"/>
<comment type="pathway">
    <text evidence="2 10">Protein modification; protein glycosylation.</text>
</comment>
<organism evidence="12 13">
    <name type="scientific">Phanerochaete sordida</name>
    <dbReference type="NCBI Taxonomy" id="48140"/>
    <lineage>
        <taxon>Eukaryota</taxon>
        <taxon>Fungi</taxon>
        <taxon>Dikarya</taxon>
        <taxon>Basidiomycota</taxon>
        <taxon>Agaricomycotina</taxon>
        <taxon>Agaricomycetes</taxon>
        <taxon>Polyporales</taxon>
        <taxon>Phanerochaetaceae</taxon>
        <taxon>Phanerochaete</taxon>
    </lineage>
</organism>
<dbReference type="EMBL" id="BPQB01000085">
    <property type="protein sequence ID" value="GJE98268.1"/>
    <property type="molecule type" value="Genomic_DNA"/>
</dbReference>
<dbReference type="AlphaFoldDB" id="A0A9P3GM06"/>
<dbReference type="PANTHER" id="PTHR12413">
    <property type="entry name" value="DOLICHYL GLYCOSYLTRANSFERASE"/>
    <property type="match status" value="1"/>
</dbReference>
<feature type="transmembrane region" description="Helical" evidence="10">
    <location>
        <begin position="463"/>
        <end position="482"/>
    </location>
</feature>
<dbReference type="EC" id="2.4.1.-" evidence="10"/>
<dbReference type="Proteomes" id="UP000703269">
    <property type="component" value="Unassembled WGS sequence"/>
</dbReference>
<evidence type="ECO:0000256" key="3">
    <source>
        <dbReference type="ARBA" id="ARBA00008715"/>
    </source>
</evidence>
<accession>A0A9P3GM06</accession>
<keyword evidence="8 10" id="KW-1133">Transmembrane helix</keyword>
<sequence>MFATIPEAEKPRLTVAASSQSLSAEDHKNTEDTGMARRWTRWMHKQGLRHRVVSLVILFAALVKWCIGLGSYSGQGTPPMFGDYEAQRHWMELTIHLPIREWYTYDLKYWGLDYPPLTAYISWLCGIIGAWVDPSWFALDHSRGIETPASKIYMRATVLACDTLIYVPAIVFFVQSWQGNRSSKTQQVALLTLLLQPGLLLIDFGHFQYNTVMLGLTLTSVSCFAAGHDLLGAVAFVMSLGFKQMALYYAPAIGSYLLAKCLSLGARQGAQLFFQLAATTVATFALLFLPWLPPFAPLSAMLEPIGRIFPFQRGLFEDKVANFWCASNVVLKWRIWMNAPALIKLSAGLTAAGFLPAVVVMLYCGYRLGVASQTAQDLKEIPKPTSRPAPVLPLLPYALLTSSMSFFLFSFQVHEKTILVPLLPLTLLLSGASNNSFSFKLGALVNNVAVFSMWHLLKRDGLALQYLALLILWNRIIGHNPLRIRQKSLMDYLSITVYGICILLHVLETIVPPPSHLPDIYPVLNVLLSTPVFGITWLWSIKRTVEVSWGLGGLGSSSKAISMPPLPGADGLLPNGNPVKLTTPEGVTSSLGLSVGERAAGLRTRSLGHVQGKKSSLRSGSVSTEFD</sequence>
<evidence type="ECO:0000256" key="11">
    <source>
        <dbReference type="SAM" id="MobiDB-lite"/>
    </source>
</evidence>
<keyword evidence="5 10" id="KW-0808">Transferase</keyword>
<protein>
    <recommendedName>
        <fullName evidence="10">Alpha-1,3-glucosyltransferase</fullName>
        <ecNumber evidence="10">2.4.1.-</ecNumber>
    </recommendedName>
</protein>
<comment type="subcellular location">
    <subcellularLocation>
        <location evidence="1 10">Endoplasmic reticulum membrane</location>
        <topology evidence="1 10">Multi-pass membrane protein</topology>
    </subcellularLocation>
</comment>
<keyword evidence="13" id="KW-1185">Reference proteome</keyword>
<evidence type="ECO:0000256" key="1">
    <source>
        <dbReference type="ARBA" id="ARBA00004477"/>
    </source>
</evidence>
<evidence type="ECO:0000256" key="7">
    <source>
        <dbReference type="ARBA" id="ARBA00022824"/>
    </source>
</evidence>
<feature type="transmembrane region" description="Helical" evidence="10">
    <location>
        <begin position="272"/>
        <end position="292"/>
    </location>
</feature>